<evidence type="ECO:0000313" key="6">
    <source>
        <dbReference type="EMBL" id="KAL3319860.1"/>
    </source>
</evidence>
<evidence type="ECO:0000313" key="7">
    <source>
        <dbReference type="Proteomes" id="UP001626550"/>
    </source>
</evidence>
<gene>
    <name evidence="6" type="ORF">Ciccas_001456</name>
</gene>
<comment type="similarity">
    <text evidence="1">Belongs to the ADP-ribosyl cyclase family.</text>
</comment>
<organism evidence="6 7">
    <name type="scientific">Cichlidogyrus casuarinus</name>
    <dbReference type="NCBI Taxonomy" id="1844966"/>
    <lineage>
        <taxon>Eukaryota</taxon>
        <taxon>Metazoa</taxon>
        <taxon>Spiralia</taxon>
        <taxon>Lophotrochozoa</taxon>
        <taxon>Platyhelminthes</taxon>
        <taxon>Monogenea</taxon>
        <taxon>Monopisthocotylea</taxon>
        <taxon>Dactylogyridea</taxon>
        <taxon>Ancyrocephalidae</taxon>
        <taxon>Cichlidogyrus</taxon>
    </lineage>
</organism>
<keyword evidence="5" id="KW-1015">Disulfide bond</keyword>
<accession>A0ABD2QK01</accession>
<dbReference type="SUPFAM" id="SSF52309">
    <property type="entry name" value="N-(deoxy)ribosyltransferase-like"/>
    <property type="match status" value="1"/>
</dbReference>
<dbReference type="GO" id="GO:0016020">
    <property type="term" value="C:membrane"/>
    <property type="evidence" value="ECO:0007669"/>
    <property type="project" value="UniProtKB-ARBA"/>
</dbReference>
<keyword evidence="3" id="KW-0378">Hydrolase</keyword>
<keyword evidence="4" id="KW-0520">NAD</keyword>
<evidence type="ECO:0000256" key="3">
    <source>
        <dbReference type="ARBA" id="ARBA00022801"/>
    </source>
</evidence>
<name>A0ABD2QK01_9PLAT</name>
<reference evidence="6 7" key="1">
    <citation type="submission" date="2024-11" db="EMBL/GenBank/DDBJ databases">
        <title>Adaptive evolution of stress response genes in parasites aligns with host niche diversity.</title>
        <authorList>
            <person name="Hahn C."/>
            <person name="Resl P."/>
        </authorList>
    </citation>
    <scope>NUCLEOTIDE SEQUENCE [LARGE SCALE GENOMIC DNA]</scope>
    <source>
        <strain evidence="6">EGGRZ-B1_66</strain>
        <tissue evidence="6">Body</tissue>
    </source>
</reference>
<sequence>MTRCTSDRLKMLALDAQYCKVMLLEFYRAMDSFKNINTKDIDAHATFKPLLDMMEMKEIPSRYLPITLWTSTYKVMEILCLNHQICNSLETTLYGYIMNEMYPCDTSQTAGVVFKSKDANCKDAKMNVQYWNAASRRFAESVTNEKIFMFVSALNKPLVHDETIAFSIEFKALKAKGIVKKLEFMVFGTDQTT</sequence>
<comment type="caution">
    <text evidence="6">The sequence shown here is derived from an EMBL/GenBank/DDBJ whole genome shotgun (WGS) entry which is preliminary data.</text>
</comment>
<dbReference type="GO" id="GO:0016740">
    <property type="term" value="F:transferase activity"/>
    <property type="evidence" value="ECO:0007669"/>
    <property type="project" value="UniProtKB-KW"/>
</dbReference>
<evidence type="ECO:0000256" key="2">
    <source>
        <dbReference type="ARBA" id="ARBA00022679"/>
    </source>
</evidence>
<dbReference type="Proteomes" id="UP001626550">
    <property type="component" value="Unassembled WGS sequence"/>
</dbReference>
<evidence type="ECO:0000256" key="5">
    <source>
        <dbReference type="ARBA" id="ARBA00023157"/>
    </source>
</evidence>
<dbReference type="GO" id="GO:0016787">
    <property type="term" value="F:hydrolase activity"/>
    <property type="evidence" value="ECO:0007669"/>
    <property type="project" value="UniProtKB-KW"/>
</dbReference>
<dbReference type="EMBL" id="JBJKFK010000095">
    <property type="protein sequence ID" value="KAL3319860.1"/>
    <property type="molecule type" value="Genomic_DNA"/>
</dbReference>
<dbReference type="Pfam" id="PF02267">
    <property type="entry name" value="Rib_hydrolayse"/>
    <property type="match status" value="1"/>
</dbReference>
<evidence type="ECO:0000256" key="1">
    <source>
        <dbReference type="ARBA" id="ARBA00005406"/>
    </source>
</evidence>
<dbReference type="Gene3D" id="1.20.82.10">
    <property type="entry name" value="ADP Ribosyl Cyclase, Chain A, domain 1"/>
    <property type="match status" value="1"/>
</dbReference>
<dbReference type="InterPro" id="IPR003193">
    <property type="entry name" value="ADP-ribosyl_cyclase"/>
</dbReference>
<dbReference type="AlphaFoldDB" id="A0ABD2QK01"/>
<evidence type="ECO:0000256" key="4">
    <source>
        <dbReference type="ARBA" id="ARBA00023027"/>
    </source>
</evidence>
<protein>
    <submittedName>
        <fullName evidence="6">Uncharacterized protein</fullName>
    </submittedName>
</protein>
<keyword evidence="2" id="KW-0808">Transferase</keyword>
<proteinExistence type="inferred from homology"/>
<keyword evidence="7" id="KW-1185">Reference proteome</keyword>